<dbReference type="InterPro" id="IPR000182">
    <property type="entry name" value="GNAT_dom"/>
</dbReference>
<proteinExistence type="predicted"/>
<evidence type="ECO:0000313" key="3">
    <source>
        <dbReference type="EMBL" id="TGO04541.1"/>
    </source>
</evidence>
<comment type="caution">
    <text evidence="3">The sequence shown here is derived from an EMBL/GenBank/DDBJ whole genome shotgun (WGS) entry which is preliminary data.</text>
</comment>
<dbReference type="SUPFAM" id="SSF55729">
    <property type="entry name" value="Acyl-CoA N-acyltransferases (Nat)"/>
    <property type="match status" value="1"/>
</dbReference>
<gene>
    <name evidence="3" type="ORF">SERN_2134</name>
</gene>
<feature type="region of interest" description="Disordered" evidence="1">
    <location>
        <begin position="215"/>
        <end position="238"/>
    </location>
</feature>
<dbReference type="Proteomes" id="UP000297318">
    <property type="component" value="Unassembled WGS sequence"/>
</dbReference>
<dbReference type="EMBL" id="RHPJ01000003">
    <property type="protein sequence ID" value="TGO04541.1"/>
    <property type="molecule type" value="Genomic_DNA"/>
</dbReference>
<accession>A0A4Z1E4I0</accession>
<feature type="domain" description="N-acetyltransferase" evidence="2">
    <location>
        <begin position="1"/>
        <end position="156"/>
    </location>
</feature>
<dbReference type="PROSITE" id="PS51186">
    <property type="entry name" value="GNAT"/>
    <property type="match status" value="1"/>
</dbReference>
<dbReference type="GO" id="GO:0016747">
    <property type="term" value="F:acyltransferase activity, transferring groups other than amino-acyl groups"/>
    <property type="evidence" value="ECO:0007669"/>
    <property type="project" value="InterPro"/>
</dbReference>
<protein>
    <recommendedName>
        <fullName evidence="2">N-acetyltransferase domain-containing protein</fullName>
    </recommendedName>
</protein>
<dbReference type="Pfam" id="PF13508">
    <property type="entry name" value="Acetyltransf_7"/>
    <property type="match status" value="1"/>
</dbReference>
<evidence type="ECO:0000256" key="1">
    <source>
        <dbReference type="SAM" id="MobiDB-lite"/>
    </source>
</evidence>
<evidence type="ECO:0000259" key="2">
    <source>
        <dbReference type="PROSITE" id="PS51186"/>
    </source>
</evidence>
<organism evidence="3 4">
    <name type="scientific">Serinibacter arcticus</name>
    <dbReference type="NCBI Taxonomy" id="1655435"/>
    <lineage>
        <taxon>Bacteria</taxon>
        <taxon>Bacillati</taxon>
        <taxon>Actinomycetota</taxon>
        <taxon>Actinomycetes</taxon>
        <taxon>Micrococcales</taxon>
        <taxon>Beutenbergiaceae</taxon>
        <taxon>Serinibacter</taxon>
    </lineage>
</organism>
<dbReference type="CDD" id="cd04301">
    <property type="entry name" value="NAT_SF"/>
    <property type="match status" value="1"/>
</dbReference>
<reference evidence="3 4" key="1">
    <citation type="submission" date="2018-11" db="EMBL/GenBank/DDBJ databases">
        <title>Complete genome sequencing of the Actinobacteria Serinibacter sp. K3-2.</title>
        <authorList>
            <person name="Rakitin A.L."/>
            <person name="Beletsky A.V."/>
            <person name="Mardanov A.V."/>
            <person name="Ravin N.V."/>
            <person name="Gromova A.S."/>
            <person name="Filippova S.N."/>
            <person name="Gal'Chenko V.F."/>
        </authorList>
    </citation>
    <scope>NUCLEOTIDE SEQUENCE [LARGE SCALE GENOMIC DNA]</scope>
    <source>
        <strain evidence="3 4">K3-2</strain>
    </source>
</reference>
<sequence length="238" mass="25494">MTPARPEDLPMLAVVLEEAGSEHPMGAPLGVPAPGVLLERLRAFMDNHPGRVAVAEVSGAQVGAAISLVQRPGLFSETPWLQIEILYVRPEWRRRGVGRALLADQAVFAAASGTDTIVTLPVSGSRSEQRFLSRLGFSAVGSRRACETATLQRRLGQDSPRTGLESLIARRRAMNAVATPPRGLDLAGASAQHVPQEGETELFPVAPAVVEPLAPSSRRQVRRAELMRRSASSVTSTR</sequence>
<keyword evidence="4" id="KW-1185">Reference proteome</keyword>
<evidence type="ECO:0000313" key="4">
    <source>
        <dbReference type="Proteomes" id="UP000297318"/>
    </source>
</evidence>
<dbReference type="AlphaFoldDB" id="A0A4Z1E4I0"/>
<name>A0A4Z1E4I0_9MICO</name>
<dbReference type="InterPro" id="IPR016181">
    <property type="entry name" value="Acyl_CoA_acyltransferase"/>
</dbReference>
<dbReference type="Gene3D" id="3.40.630.30">
    <property type="match status" value="1"/>
</dbReference>